<dbReference type="InterPro" id="IPR003593">
    <property type="entry name" value="AAA+_ATPase"/>
</dbReference>
<dbReference type="InterPro" id="IPR000641">
    <property type="entry name" value="CbxX/CfxQ"/>
</dbReference>
<dbReference type="InterPro" id="IPR003959">
    <property type="entry name" value="ATPase_AAA_core"/>
</dbReference>
<dbReference type="RefSeq" id="WP_145283194.1">
    <property type="nucleotide sequence ID" value="NZ_CP036291.1"/>
</dbReference>
<evidence type="ECO:0000259" key="5">
    <source>
        <dbReference type="SMART" id="SM00382"/>
    </source>
</evidence>
<name>A0A518DA84_9BACT</name>
<organism evidence="6 7">
    <name type="scientific">Pirellulimonas nuda</name>
    <dbReference type="NCBI Taxonomy" id="2528009"/>
    <lineage>
        <taxon>Bacteria</taxon>
        <taxon>Pseudomonadati</taxon>
        <taxon>Planctomycetota</taxon>
        <taxon>Planctomycetia</taxon>
        <taxon>Pirellulales</taxon>
        <taxon>Lacipirellulaceae</taxon>
        <taxon>Pirellulimonas</taxon>
    </lineage>
</organism>
<evidence type="ECO:0000256" key="1">
    <source>
        <dbReference type="ARBA" id="ARBA00010378"/>
    </source>
</evidence>
<feature type="compositionally biased region" description="Basic and acidic residues" evidence="4">
    <location>
        <begin position="197"/>
        <end position="240"/>
    </location>
</feature>
<reference evidence="6 7" key="1">
    <citation type="submission" date="2019-02" db="EMBL/GenBank/DDBJ databases">
        <title>Deep-cultivation of Planctomycetes and their phenomic and genomic characterization uncovers novel biology.</title>
        <authorList>
            <person name="Wiegand S."/>
            <person name="Jogler M."/>
            <person name="Boedeker C."/>
            <person name="Pinto D."/>
            <person name="Vollmers J."/>
            <person name="Rivas-Marin E."/>
            <person name="Kohn T."/>
            <person name="Peeters S.H."/>
            <person name="Heuer A."/>
            <person name="Rast P."/>
            <person name="Oberbeckmann S."/>
            <person name="Bunk B."/>
            <person name="Jeske O."/>
            <person name="Meyerdierks A."/>
            <person name="Storesund J.E."/>
            <person name="Kallscheuer N."/>
            <person name="Luecker S."/>
            <person name="Lage O.M."/>
            <person name="Pohl T."/>
            <person name="Merkel B.J."/>
            <person name="Hornburger P."/>
            <person name="Mueller R.-W."/>
            <person name="Bruemmer F."/>
            <person name="Labrenz M."/>
            <person name="Spormann A.M."/>
            <person name="Op den Camp H."/>
            <person name="Overmann J."/>
            <person name="Amann R."/>
            <person name="Jetten M.S.M."/>
            <person name="Mascher T."/>
            <person name="Medema M.H."/>
            <person name="Devos D.P."/>
            <person name="Kaster A.-K."/>
            <person name="Ovreas L."/>
            <person name="Rohde M."/>
            <person name="Galperin M.Y."/>
            <person name="Jogler C."/>
        </authorList>
    </citation>
    <scope>NUCLEOTIDE SEQUENCE [LARGE SCALE GENOMIC DNA]</scope>
    <source>
        <strain evidence="6 7">Pla175</strain>
    </source>
</reference>
<dbReference type="CDD" id="cd00009">
    <property type="entry name" value="AAA"/>
    <property type="match status" value="1"/>
</dbReference>
<feature type="compositionally biased region" description="Low complexity" evidence="4">
    <location>
        <begin position="184"/>
        <end position="195"/>
    </location>
</feature>
<dbReference type="SUPFAM" id="SSF52540">
    <property type="entry name" value="P-loop containing nucleoside triphosphate hydrolases"/>
    <property type="match status" value="1"/>
</dbReference>
<dbReference type="Gene3D" id="1.10.3680.10">
    <property type="entry name" value="TerB-like"/>
    <property type="match status" value="1"/>
</dbReference>
<feature type="domain" description="AAA+ ATPase" evidence="5">
    <location>
        <begin position="294"/>
        <end position="433"/>
    </location>
</feature>
<dbReference type="GO" id="GO:0016887">
    <property type="term" value="F:ATP hydrolysis activity"/>
    <property type="evidence" value="ECO:0007669"/>
    <property type="project" value="InterPro"/>
</dbReference>
<keyword evidence="2" id="KW-0547">Nucleotide-binding</keyword>
<dbReference type="InterPro" id="IPR029024">
    <property type="entry name" value="TerB-like"/>
</dbReference>
<dbReference type="InterPro" id="IPR050773">
    <property type="entry name" value="CbxX/CfxQ_RuBisCO_ESX"/>
</dbReference>
<dbReference type="OrthoDB" id="9806903at2"/>
<keyword evidence="7" id="KW-1185">Reference proteome</keyword>
<evidence type="ECO:0000256" key="3">
    <source>
        <dbReference type="ARBA" id="ARBA00022840"/>
    </source>
</evidence>
<dbReference type="AlphaFoldDB" id="A0A518DA84"/>
<proteinExistence type="inferred from homology"/>
<dbReference type="KEGG" id="pnd:Pla175_17330"/>
<comment type="similarity">
    <text evidence="1">Belongs to the CbxX/CfxQ family.</text>
</comment>
<dbReference type="SMART" id="SM00382">
    <property type="entry name" value="AAA"/>
    <property type="match status" value="1"/>
</dbReference>
<evidence type="ECO:0000313" key="6">
    <source>
        <dbReference type="EMBL" id="QDU88358.1"/>
    </source>
</evidence>
<evidence type="ECO:0000313" key="7">
    <source>
        <dbReference type="Proteomes" id="UP000317429"/>
    </source>
</evidence>
<dbReference type="GO" id="GO:0005524">
    <property type="term" value="F:ATP binding"/>
    <property type="evidence" value="ECO:0007669"/>
    <property type="project" value="UniProtKB-KW"/>
</dbReference>
<gene>
    <name evidence="6" type="primary">spoVK</name>
    <name evidence="6" type="ORF">Pla175_17330</name>
</gene>
<evidence type="ECO:0000256" key="4">
    <source>
        <dbReference type="SAM" id="MobiDB-lite"/>
    </source>
</evidence>
<dbReference type="EMBL" id="CP036291">
    <property type="protein sequence ID" value="QDU88358.1"/>
    <property type="molecule type" value="Genomic_DNA"/>
</dbReference>
<feature type="region of interest" description="Disordered" evidence="4">
    <location>
        <begin position="174"/>
        <end position="251"/>
    </location>
</feature>
<dbReference type="SUPFAM" id="SSF158682">
    <property type="entry name" value="TerB-like"/>
    <property type="match status" value="1"/>
</dbReference>
<dbReference type="Gene3D" id="1.10.8.60">
    <property type="match status" value="1"/>
</dbReference>
<sequence length="584" mass="65366">MSDFGFPSQPSLYSRTLRECRELYVSSGERIARDYPELIARDGQEYVTLMDDLHKGVLIKTYVAVCEADREWSKEERFLAEVLCHHLWGQWLEGATLREAIKRASDSAAKMTWYSLLRPFDRMPPLRDRVAELETVITRVANLVARADGSLKPEEQQAIQAIQDQLHHHLLRIPLDDDPEPDASPDARAPSTPAAVESERVDEPRTSERLRRIRDAADQPKPVGRRDAKPPQEKISKADKPAPPQAPQPTVEESLAELDRLIGLDSIKHEVRSLANFLKLQQRRTAAGLPETDISLHMVFTGNPGTGKTTVARIIGRIFSALGVLEKGHLIETDRSGLVAEYAGQTGPKTNKKIDEALGGVLFIDEAYSLVASRQDDAFGHEAVQALLKRSEDDRERLVVILAGYPDEMAALLASNPGLSSRFNRQLAFDDYTPLELARIFGLMCVKNHYQLTPAARLKVMIGLKWEYDHRDRHFGNGRAVRNLFEQAIRRMANRLATQVEIDQQELVTLQGPDIEFEDVPSAAFESIDEGLLRFRLECAGCGHTKVVSTKLLGEKVKCPKCDQSFTVEWGELIASGESDSPDP</sequence>
<dbReference type="Gene3D" id="3.40.50.300">
    <property type="entry name" value="P-loop containing nucleotide triphosphate hydrolases"/>
    <property type="match status" value="1"/>
</dbReference>
<dbReference type="FunFam" id="3.40.50.300:FF:000216">
    <property type="entry name" value="Type VII secretion ATPase EccA"/>
    <property type="match status" value="1"/>
</dbReference>
<accession>A0A518DA84</accession>
<protein>
    <submittedName>
        <fullName evidence="6">Stage V sporulation protein K</fullName>
    </submittedName>
</protein>
<dbReference type="PRINTS" id="PR00819">
    <property type="entry name" value="CBXCFQXSUPER"/>
</dbReference>
<evidence type="ECO:0000256" key="2">
    <source>
        <dbReference type="ARBA" id="ARBA00022741"/>
    </source>
</evidence>
<dbReference type="PANTHER" id="PTHR43392">
    <property type="entry name" value="AAA-TYPE ATPASE FAMILY PROTEIN / ANKYRIN REPEAT FAMILY PROTEIN"/>
    <property type="match status" value="1"/>
</dbReference>
<dbReference type="Proteomes" id="UP000317429">
    <property type="component" value="Chromosome"/>
</dbReference>
<dbReference type="Pfam" id="PF17866">
    <property type="entry name" value="AAA_lid_6"/>
    <property type="match status" value="1"/>
</dbReference>
<dbReference type="InterPro" id="IPR041627">
    <property type="entry name" value="AAA_lid_6"/>
</dbReference>
<dbReference type="PANTHER" id="PTHR43392:SF2">
    <property type="entry name" value="AAA-TYPE ATPASE FAMILY PROTEIN _ ANKYRIN REPEAT FAMILY PROTEIN"/>
    <property type="match status" value="1"/>
</dbReference>
<dbReference type="InterPro" id="IPR027417">
    <property type="entry name" value="P-loop_NTPase"/>
</dbReference>
<keyword evidence="3" id="KW-0067">ATP-binding</keyword>
<dbReference type="Pfam" id="PF00004">
    <property type="entry name" value="AAA"/>
    <property type="match status" value="1"/>
</dbReference>